<name>A0A7U3VP40_9ACTN</name>
<dbReference type="EMBL" id="AP018365">
    <property type="protein sequence ID" value="BBA98289.1"/>
    <property type="molecule type" value="Genomic_DNA"/>
</dbReference>
<sequence length="76" mass="8449">MTGQSLPRGAYTATPCRACRTPKPARWYLCGGCWAALPAPARRALNRRDGHALARLRELHAHIDSEQPLNELEITL</sequence>
<dbReference type="Proteomes" id="UP000595703">
    <property type="component" value="Chromosome"/>
</dbReference>
<evidence type="ECO:0000313" key="1">
    <source>
        <dbReference type="EMBL" id="BBA98289.1"/>
    </source>
</evidence>
<protein>
    <submittedName>
        <fullName evidence="1">Uncharacterized protein</fullName>
    </submittedName>
</protein>
<keyword evidence="2" id="KW-1185">Reference proteome</keyword>
<reference evidence="1 2" key="1">
    <citation type="journal article" date="2010" name="J. Bacteriol.">
        <title>Biochemical characterization of a novel indole prenyltransferase from Streptomyces sp. SN-593.</title>
        <authorList>
            <person name="Takahashi S."/>
            <person name="Takagi H."/>
            <person name="Toyoda A."/>
            <person name="Uramoto M."/>
            <person name="Nogawa T."/>
            <person name="Ueki M."/>
            <person name="Sakaki Y."/>
            <person name="Osada H."/>
        </authorList>
    </citation>
    <scope>NUCLEOTIDE SEQUENCE [LARGE SCALE GENOMIC DNA]</scope>
    <source>
        <strain evidence="1 2">SN-593</strain>
    </source>
</reference>
<dbReference type="RefSeq" id="WP_202234451.1">
    <property type="nucleotide sequence ID" value="NZ_AP018365.1"/>
</dbReference>
<evidence type="ECO:0000313" key="2">
    <source>
        <dbReference type="Proteomes" id="UP000595703"/>
    </source>
</evidence>
<proteinExistence type="predicted"/>
<organism evidence="1 2">
    <name type="scientific">Actinacidiphila reveromycinica</name>
    <dbReference type="NCBI Taxonomy" id="659352"/>
    <lineage>
        <taxon>Bacteria</taxon>
        <taxon>Bacillati</taxon>
        <taxon>Actinomycetota</taxon>
        <taxon>Actinomycetes</taxon>
        <taxon>Kitasatosporales</taxon>
        <taxon>Streptomycetaceae</taxon>
        <taxon>Actinacidiphila</taxon>
    </lineage>
</organism>
<reference evidence="1 2" key="2">
    <citation type="journal article" date="2011" name="J. Antibiot.">
        <title>Furaquinocins I and J: novel polyketide isoprenoid hybrid compounds from Streptomyces reveromyceticus SN-593.</title>
        <authorList>
            <person name="Panthee S."/>
            <person name="Takahashi S."/>
            <person name="Takagi H."/>
            <person name="Nogawa T."/>
            <person name="Oowada E."/>
            <person name="Uramoto M."/>
            <person name="Osada H."/>
        </authorList>
    </citation>
    <scope>NUCLEOTIDE SEQUENCE [LARGE SCALE GENOMIC DNA]</scope>
    <source>
        <strain evidence="1 2">SN-593</strain>
    </source>
</reference>
<accession>A0A7U3VP40</accession>
<dbReference type="KEGG" id="arev:RVR_4422"/>
<dbReference type="AlphaFoldDB" id="A0A7U3VP40"/>
<reference evidence="1 2" key="4">
    <citation type="journal article" date="2020" name="Sci. Rep.">
        <title>beta-carboline chemical signals induce reveromycin production through a LuxR family regulator in Streptomyces sp. SN-593.</title>
        <authorList>
            <person name="Panthee S."/>
            <person name="Kito N."/>
            <person name="Hayashi T."/>
            <person name="Shimizu T."/>
            <person name="Ishikawa J."/>
            <person name="Hamamoto H."/>
            <person name="Osada H."/>
            <person name="Takahashi S."/>
        </authorList>
    </citation>
    <scope>NUCLEOTIDE SEQUENCE [LARGE SCALE GENOMIC DNA]</scope>
    <source>
        <strain evidence="1 2">SN-593</strain>
    </source>
</reference>
<reference evidence="1 2" key="3">
    <citation type="journal article" date="2011" name="Nat. Chem. Biol.">
        <title>Reveromycin A biosynthesis uses RevG and RevJ for stereospecific spiroacetal formation.</title>
        <authorList>
            <person name="Takahashi S."/>
            <person name="Toyoda A."/>
            <person name="Sekiyama Y."/>
            <person name="Takagi H."/>
            <person name="Nogawa T."/>
            <person name="Uramoto M."/>
            <person name="Suzuki R."/>
            <person name="Koshino H."/>
            <person name="Kumano T."/>
            <person name="Panthee S."/>
            <person name="Dairi T."/>
            <person name="Ishikawa J."/>
            <person name="Ikeda H."/>
            <person name="Sakaki Y."/>
            <person name="Osada H."/>
        </authorList>
    </citation>
    <scope>NUCLEOTIDE SEQUENCE [LARGE SCALE GENOMIC DNA]</scope>
    <source>
        <strain evidence="1 2">SN-593</strain>
    </source>
</reference>
<gene>
    <name evidence="1" type="ORF">RVR_4422</name>
</gene>